<comment type="caution">
    <text evidence="1">The sequence shown here is derived from an EMBL/GenBank/DDBJ whole genome shotgun (WGS) entry which is preliminary data.</text>
</comment>
<evidence type="ECO:0000313" key="2">
    <source>
        <dbReference type="Proteomes" id="UP000632273"/>
    </source>
</evidence>
<reference evidence="2" key="1">
    <citation type="journal article" date="2019" name="Int. J. Syst. Evol. Microbiol.">
        <title>The Global Catalogue of Microorganisms (GCM) 10K type strain sequencing project: providing services to taxonomists for standard genome sequencing and annotation.</title>
        <authorList>
            <consortium name="The Broad Institute Genomics Platform"/>
            <consortium name="The Broad Institute Genome Sequencing Center for Infectious Disease"/>
            <person name="Wu L."/>
            <person name="Ma J."/>
        </authorList>
    </citation>
    <scope>NUCLEOTIDE SEQUENCE [LARGE SCALE GENOMIC DNA]</scope>
    <source>
        <strain evidence="2">CGMCC 1.15197</strain>
    </source>
</reference>
<evidence type="ECO:0000313" key="1">
    <source>
        <dbReference type="EMBL" id="GGF26991.1"/>
    </source>
</evidence>
<dbReference type="EMBL" id="BMHT01000010">
    <property type="protein sequence ID" value="GGF26991.1"/>
    <property type="molecule type" value="Genomic_DNA"/>
</dbReference>
<keyword evidence="2" id="KW-1185">Reference proteome</keyword>
<accession>A0ABQ1UWK9</accession>
<dbReference type="Proteomes" id="UP000632273">
    <property type="component" value="Unassembled WGS sequence"/>
</dbReference>
<protein>
    <submittedName>
        <fullName evidence="1">Uncharacterized protein</fullName>
    </submittedName>
</protein>
<gene>
    <name evidence="1" type="ORF">GCM10011383_43200</name>
</gene>
<organism evidence="1 2">
    <name type="scientific">Hymenobacter cavernae</name>
    <dbReference type="NCBI Taxonomy" id="2044852"/>
    <lineage>
        <taxon>Bacteria</taxon>
        <taxon>Pseudomonadati</taxon>
        <taxon>Bacteroidota</taxon>
        <taxon>Cytophagia</taxon>
        <taxon>Cytophagales</taxon>
        <taxon>Hymenobacteraceae</taxon>
        <taxon>Hymenobacter</taxon>
    </lineage>
</organism>
<proteinExistence type="predicted"/>
<sequence length="86" mass="10057">MPTLIHLADEKETKRIIRGGIKGGKYQKGVFFMPLTSDFFVSHQWLRELRRSGVQSYVGIYFKLPDEEEVWFGEYGMTSPRKTRPS</sequence>
<dbReference type="RefSeq" id="WP_188816179.1">
    <property type="nucleotide sequence ID" value="NZ_BMHT01000010.1"/>
</dbReference>
<name>A0ABQ1UWK9_9BACT</name>